<dbReference type="Proteomes" id="UP000030645">
    <property type="component" value="Unassembled WGS sequence"/>
</dbReference>
<sequence length="467" mass="50361">MEPLGAGGAQGRSPKQKAETSSQLSETPSSSEQNRETEKMAGSGSTGGSGQLSNPSSASLPPKILLAKPALVTGAPVPGKFSRGGGGGAGVDDDTASLRSRLPSIGSLNLLSESWDFHIDRFLPGCWKLKFLTENTDFAVIGVIGPPGVGKSTIMNELYGFDPTSPGMLPPYTVQLEEVRAMARHCSMGIEPRVSAERLILLDTQMQPVLSPSVLAEIMRPDGSSTIPVPGGESLSAELAHEIMSIQLGVLLTSICHILLVVSEGVHDQSMWRLMSTVDLLKHGIPDPSSLTPSPSQSSTTSGPEKDSKDKVHEAGEYMAAPIFVHMKLQDQDLTVHNCEQLKKALTHYFSTSSFMSERHGNVAKEQSFSSVAPSAQSGDPDSVAPNLFVIPARNKDESPINQYESHTSVLWKLRDQVLSMNHLSFSRTLSERDWLKNSAKIWELVKNSAIIAEYSKTLQNSGLYRR</sequence>
<feature type="compositionally biased region" description="Low complexity" evidence="3">
    <location>
        <begin position="288"/>
        <end position="302"/>
    </location>
</feature>
<dbReference type="InterPro" id="IPR027417">
    <property type="entry name" value="P-loop_NTPase"/>
</dbReference>
<reference evidence="5" key="1">
    <citation type="submission" date="2013-01" db="EMBL/GenBank/DDBJ databases">
        <title>Draft Genome Sequence of a Mulberry Tree, Morus notabilis C.K. Schneid.</title>
        <authorList>
            <person name="He N."/>
            <person name="Zhao S."/>
        </authorList>
    </citation>
    <scope>NUCLEOTIDE SEQUENCE</scope>
</reference>
<dbReference type="InterPro" id="IPR039177">
    <property type="entry name" value="SMG9"/>
</dbReference>
<dbReference type="GO" id="GO:0000184">
    <property type="term" value="P:nuclear-transcribed mRNA catabolic process, nonsense-mediated decay"/>
    <property type="evidence" value="ECO:0007669"/>
    <property type="project" value="UniProtKB-KW"/>
</dbReference>
<feature type="compositionally biased region" description="Gly residues" evidence="3">
    <location>
        <begin position="1"/>
        <end position="10"/>
    </location>
</feature>
<dbReference type="eggNOG" id="KOG4181">
    <property type="taxonomic scope" value="Eukaryota"/>
</dbReference>
<evidence type="ECO:0000313" key="4">
    <source>
        <dbReference type="EMBL" id="EXB29165.1"/>
    </source>
</evidence>
<protein>
    <recommendedName>
        <fullName evidence="6">Protein SMG9</fullName>
    </recommendedName>
</protein>
<comment type="similarity">
    <text evidence="1">Belongs to the SMG9 family.</text>
</comment>
<dbReference type="EMBL" id="KE343429">
    <property type="protein sequence ID" value="EXB29165.1"/>
    <property type="molecule type" value="Genomic_DNA"/>
</dbReference>
<evidence type="ECO:0008006" key="6">
    <source>
        <dbReference type="Google" id="ProtNLM"/>
    </source>
</evidence>
<feature type="region of interest" description="Disordered" evidence="3">
    <location>
        <begin position="1"/>
        <end position="60"/>
    </location>
</feature>
<dbReference type="PANTHER" id="PTHR14270">
    <property type="entry name" value="NONSENSE-MEDIATED MRNA DECAY FACTOR SMG9"/>
    <property type="match status" value="1"/>
</dbReference>
<keyword evidence="2" id="KW-0866">Nonsense-mediated mRNA decay</keyword>
<organism evidence="4 5">
    <name type="scientific">Morus notabilis</name>
    <dbReference type="NCBI Taxonomy" id="981085"/>
    <lineage>
        <taxon>Eukaryota</taxon>
        <taxon>Viridiplantae</taxon>
        <taxon>Streptophyta</taxon>
        <taxon>Embryophyta</taxon>
        <taxon>Tracheophyta</taxon>
        <taxon>Spermatophyta</taxon>
        <taxon>Magnoliopsida</taxon>
        <taxon>eudicotyledons</taxon>
        <taxon>Gunneridae</taxon>
        <taxon>Pentapetalae</taxon>
        <taxon>rosids</taxon>
        <taxon>fabids</taxon>
        <taxon>Rosales</taxon>
        <taxon>Moraceae</taxon>
        <taxon>Moreae</taxon>
        <taxon>Morus</taxon>
    </lineage>
</organism>
<feature type="region of interest" description="Disordered" evidence="3">
    <location>
        <begin position="285"/>
        <end position="310"/>
    </location>
</feature>
<evidence type="ECO:0000256" key="3">
    <source>
        <dbReference type="SAM" id="MobiDB-lite"/>
    </source>
</evidence>
<evidence type="ECO:0000313" key="5">
    <source>
        <dbReference type="Proteomes" id="UP000030645"/>
    </source>
</evidence>
<evidence type="ECO:0000256" key="2">
    <source>
        <dbReference type="ARBA" id="ARBA00023161"/>
    </source>
</evidence>
<gene>
    <name evidence="4" type="ORF">L484_019690</name>
</gene>
<dbReference type="STRING" id="981085.W9QDH9"/>
<feature type="compositionally biased region" description="Low complexity" evidence="3">
    <location>
        <begin position="19"/>
        <end position="32"/>
    </location>
</feature>
<dbReference type="PANTHER" id="PTHR14270:SF0">
    <property type="entry name" value="NONSENSE-MEDIATED MRNA DECAY FACTOR SMG9"/>
    <property type="match status" value="1"/>
</dbReference>
<proteinExistence type="inferred from homology"/>
<accession>W9QDH9</accession>
<dbReference type="SUPFAM" id="SSF52540">
    <property type="entry name" value="P-loop containing nucleoside triphosphate hydrolases"/>
    <property type="match status" value="1"/>
</dbReference>
<evidence type="ECO:0000256" key="1">
    <source>
        <dbReference type="ARBA" id="ARBA00007712"/>
    </source>
</evidence>
<dbReference type="AlphaFoldDB" id="W9QDH9"/>
<keyword evidence="5" id="KW-1185">Reference proteome</keyword>
<name>W9QDH9_9ROSA</name>